<reference evidence="3" key="1">
    <citation type="submission" date="2020-03" db="EMBL/GenBank/DDBJ databases">
        <title>The deep terrestrial virosphere.</title>
        <authorList>
            <person name="Holmfeldt K."/>
            <person name="Nilsson E."/>
            <person name="Simone D."/>
            <person name="Lopez-Fernandez M."/>
            <person name="Wu X."/>
            <person name="de Brujin I."/>
            <person name="Lundin D."/>
            <person name="Andersson A."/>
            <person name="Bertilsson S."/>
            <person name="Dopson M."/>
        </authorList>
    </citation>
    <scope>NUCLEOTIDE SEQUENCE</scope>
    <source>
        <strain evidence="3">MM415A01052</strain>
    </source>
</reference>
<name>A0A6M3K9Z0_9ZZZZ</name>
<gene>
    <name evidence="3" type="ORF">MM415A01052_0005</name>
</gene>
<sequence>MDDKLLEAYCRKEEIRWQEHSKQHELEQRAVSVASDALTKRLEGMNEIRDQLREQASTFATREALEWKTDELERRLRDVENKQSNWDGRMLVIGGALTVAFAIITFLINYLLR</sequence>
<feature type="transmembrane region" description="Helical" evidence="2">
    <location>
        <begin position="90"/>
        <end position="112"/>
    </location>
</feature>
<protein>
    <submittedName>
        <fullName evidence="3">Uncharacterized protein</fullName>
    </submittedName>
</protein>
<keyword evidence="2" id="KW-0812">Transmembrane</keyword>
<accession>A0A6M3K9Z0</accession>
<keyword evidence="2" id="KW-0472">Membrane</keyword>
<evidence type="ECO:0000256" key="1">
    <source>
        <dbReference type="SAM" id="Coils"/>
    </source>
</evidence>
<evidence type="ECO:0000256" key="2">
    <source>
        <dbReference type="SAM" id="Phobius"/>
    </source>
</evidence>
<feature type="coiled-coil region" evidence="1">
    <location>
        <begin position="35"/>
        <end position="82"/>
    </location>
</feature>
<organism evidence="3">
    <name type="scientific">viral metagenome</name>
    <dbReference type="NCBI Taxonomy" id="1070528"/>
    <lineage>
        <taxon>unclassified sequences</taxon>
        <taxon>metagenomes</taxon>
        <taxon>organismal metagenomes</taxon>
    </lineage>
</organism>
<keyword evidence="2" id="KW-1133">Transmembrane helix</keyword>
<dbReference type="EMBL" id="MT142342">
    <property type="protein sequence ID" value="QJA78546.1"/>
    <property type="molecule type" value="Genomic_DNA"/>
</dbReference>
<evidence type="ECO:0000313" key="3">
    <source>
        <dbReference type="EMBL" id="QJA78546.1"/>
    </source>
</evidence>
<proteinExistence type="predicted"/>
<dbReference type="AlphaFoldDB" id="A0A6M3K9Z0"/>
<keyword evidence="1" id="KW-0175">Coiled coil</keyword>